<gene>
    <name evidence="2" type="ORF">D3Z33_00830</name>
</gene>
<proteinExistence type="predicted"/>
<accession>A0A845QW66</accession>
<keyword evidence="1" id="KW-0472">Membrane</keyword>
<dbReference type="RefSeq" id="WP_160195908.1">
    <property type="nucleotide sequence ID" value="NZ_QXXA01000001.1"/>
</dbReference>
<dbReference type="OrthoDB" id="9774345at2"/>
<feature type="transmembrane region" description="Helical" evidence="1">
    <location>
        <begin position="76"/>
        <end position="94"/>
    </location>
</feature>
<reference evidence="2 3" key="1">
    <citation type="submission" date="2018-08" db="EMBL/GenBank/DDBJ databases">
        <title>Murine metabolic-syndrome-specific gut microbial biobank.</title>
        <authorList>
            <person name="Liu C."/>
        </authorList>
    </citation>
    <scope>NUCLEOTIDE SEQUENCE [LARGE SCALE GENOMIC DNA]</scope>
    <source>
        <strain evidence="2 3">583</strain>
    </source>
</reference>
<comment type="caution">
    <text evidence="2">The sequence shown here is derived from an EMBL/GenBank/DDBJ whole genome shotgun (WGS) entry which is preliminary data.</text>
</comment>
<dbReference type="AlphaFoldDB" id="A0A845QW66"/>
<name>A0A845QW66_9CLOT</name>
<evidence type="ECO:0000313" key="2">
    <source>
        <dbReference type="EMBL" id="NBI05398.1"/>
    </source>
</evidence>
<keyword evidence="1" id="KW-1133">Transmembrane helix</keyword>
<dbReference type="EMBL" id="QXXA01000001">
    <property type="protein sequence ID" value="NBI05398.1"/>
    <property type="molecule type" value="Genomic_DNA"/>
</dbReference>
<dbReference type="Proteomes" id="UP000467132">
    <property type="component" value="Unassembled WGS sequence"/>
</dbReference>
<organism evidence="2 3">
    <name type="scientific">Senegalia massiliensis</name>
    <dbReference type="NCBI Taxonomy" id="1720316"/>
    <lineage>
        <taxon>Bacteria</taxon>
        <taxon>Bacillati</taxon>
        <taxon>Bacillota</taxon>
        <taxon>Clostridia</taxon>
        <taxon>Eubacteriales</taxon>
        <taxon>Clostridiaceae</taxon>
        <taxon>Senegalia</taxon>
    </lineage>
</organism>
<keyword evidence="1" id="KW-0812">Transmembrane</keyword>
<evidence type="ECO:0000256" key="1">
    <source>
        <dbReference type="SAM" id="Phobius"/>
    </source>
</evidence>
<sequence length="105" mass="12659">MQNYFETNKKKWNERVDSHVKSQHYNVDRFINGNFTLKEIDLNYIGNFNNELILESFNEYPYSTDKKYPSMVERKISIGNLLNIIFLYVVFSEIHEKIKMVKNNI</sequence>
<evidence type="ECO:0000313" key="3">
    <source>
        <dbReference type="Proteomes" id="UP000467132"/>
    </source>
</evidence>
<keyword evidence="3" id="KW-1185">Reference proteome</keyword>
<protein>
    <submittedName>
        <fullName evidence="2">Uncharacterized protein</fullName>
    </submittedName>
</protein>